<organism evidence="5 6">
    <name type="scientific">Metabacillus idriensis</name>
    <dbReference type="NCBI Taxonomy" id="324768"/>
    <lineage>
        <taxon>Bacteria</taxon>
        <taxon>Bacillati</taxon>
        <taxon>Bacillota</taxon>
        <taxon>Bacilli</taxon>
        <taxon>Bacillales</taxon>
        <taxon>Bacillaceae</taxon>
        <taxon>Metabacillus</taxon>
    </lineage>
</organism>
<evidence type="ECO:0000256" key="2">
    <source>
        <dbReference type="HAMAP-Rule" id="MF_01867"/>
    </source>
</evidence>
<dbReference type="InterPro" id="IPR055399">
    <property type="entry name" value="CC_BshC"/>
</dbReference>
<evidence type="ECO:0000259" key="4">
    <source>
        <dbReference type="Pfam" id="PF24850"/>
    </source>
</evidence>
<protein>
    <recommendedName>
        <fullName evidence="2">Putative cysteine ligase BshC</fullName>
        <ecNumber evidence="2">6.-.-.-</ecNumber>
    </recommendedName>
</protein>
<dbReference type="AlphaFoldDB" id="A0A6I2M9D2"/>
<dbReference type="Proteomes" id="UP000441585">
    <property type="component" value="Unassembled WGS sequence"/>
</dbReference>
<reference evidence="5 6" key="1">
    <citation type="submission" date="2019-11" db="EMBL/GenBank/DDBJ databases">
        <title>Bacillus idriensis genome.</title>
        <authorList>
            <person name="Konopka E.N."/>
            <person name="Newman J.D."/>
        </authorList>
    </citation>
    <scope>NUCLEOTIDE SEQUENCE [LARGE SCALE GENOMIC DNA]</scope>
    <source>
        <strain evidence="5 6">DSM 19097</strain>
    </source>
</reference>
<evidence type="ECO:0000313" key="5">
    <source>
        <dbReference type="EMBL" id="MRX53556.1"/>
    </source>
</evidence>
<comment type="function">
    <text evidence="2">Involved in bacillithiol (BSH) biosynthesis. May catalyze the last step of the pathway, the addition of cysteine to glucosamine malate (GlcN-Mal) to generate BSH.</text>
</comment>
<dbReference type="RefSeq" id="WP_154318164.1">
    <property type="nucleotide sequence ID" value="NZ_CAJGAA010000001.1"/>
</dbReference>
<keyword evidence="6" id="KW-1185">Reference proteome</keyword>
<evidence type="ECO:0000313" key="6">
    <source>
        <dbReference type="Proteomes" id="UP000441585"/>
    </source>
</evidence>
<dbReference type="GO" id="GO:0016874">
    <property type="term" value="F:ligase activity"/>
    <property type="evidence" value="ECO:0007669"/>
    <property type="project" value="UniProtKB-UniRule"/>
</dbReference>
<dbReference type="EC" id="6.-.-.-" evidence="2"/>
<name>A0A6I2M9D2_9BACI</name>
<gene>
    <name evidence="2 5" type="primary">bshC</name>
    <name evidence="5" type="ORF">GJU41_06195</name>
</gene>
<dbReference type="InterPro" id="IPR011199">
    <property type="entry name" value="Bacillithiol_biosynth_BshC"/>
</dbReference>
<dbReference type="Pfam" id="PF24850">
    <property type="entry name" value="CC_BshC"/>
    <property type="match status" value="1"/>
</dbReference>
<dbReference type="EMBL" id="WKKF01000001">
    <property type="protein sequence ID" value="MRX53556.1"/>
    <property type="molecule type" value="Genomic_DNA"/>
</dbReference>
<proteinExistence type="inferred from homology"/>
<dbReference type="Pfam" id="PF10079">
    <property type="entry name" value="Rossmann-like_BshC"/>
    <property type="match status" value="1"/>
</dbReference>
<evidence type="ECO:0000259" key="3">
    <source>
        <dbReference type="Pfam" id="PF10079"/>
    </source>
</evidence>
<dbReference type="PIRSF" id="PIRSF012535">
    <property type="entry name" value="UCP012535"/>
    <property type="match status" value="1"/>
</dbReference>
<dbReference type="HAMAP" id="MF_01867">
    <property type="entry name" value="BshC"/>
    <property type="match status" value="1"/>
</dbReference>
<feature type="domain" description="Bacillithiol biosynthesis BshC N-terminal Rossmann-like" evidence="3">
    <location>
        <begin position="1"/>
        <end position="381"/>
    </location>
</feature>
<feature type="domain" description="Bacillithiol biosynthesis BshC C-terminal coiled-coil" evidence="4">
    <location>
        <begin position="383"/>
        <end position="542"/>
    </location>
</feature>
<keyword evidence="1 2" id="KW-0436">Ligase</keyword>
<evidence type="ECO:0000256" key="1">
    <source>
        <dbReference type="ARBA" id="ARBA00022598"/>
    </source>
</evidence>
<comment type="similarity">
    <text evidence="2">Belongs to the BshC family.</text>
</comment>
<dbReference type="NCBIfam" id="TIGR03998">
    <property type="entry name" value="thiol_BshC"/>
    <property type="match status" value="1"/>
</dbReference>
<dbReference type="InterPro" id="IPR055398">
    <property type="entry name" value="Rossmann-like_BshC"/>
</dbReference>
<accession>A0A6I2M9D2</accession>
<sequence>MEITELSLRHTNRLVEDLVHARLNTVDYFDYQITNNDVYEKRMNDLKNRTFAREELSDYLLSYHRKHFPENHAVTENIERLKQPDSLVVVGGQQAGLLTGPLYTIHKIISILVLSKQQEAKLSVPVIPIFWVAGEDHDFAEINHLFVSQNQVIKKKAIKHTQSEKIPVFHKELDQKECWNWICSVFETFGETDYSNTLMESLKQTLSTSKTYTQFFEKLTYEMFSEYGLVIMNSADPDLRKMESPFFQQFIRKNEEMSEALEAQQEFMSSAGYQPIIVTEKTSANLFYHHENHERSLLHRSKDKTYSVEDKLTFTEEELRHLAEQCPERLSNNVVTRPLMQECMLPTLAFIAGPGELTYWAELKKVFQVMDLKMPPVVPRLNITILERSIETDMMDVEIGIEDVFTRGVEKAREEWVSKREPSRMSPKIEDTKKQFEQIHRELRESALTIDKSLEPFLMKNAYFIQAQLDLLNSHIDKKIQQKHRVEMEKFTRIGKSLKPNDGFQERTWNIYYYLNKYGPNFLDEIVQLRYSFNNHHKIVKI</sequence>
<comment type="caution">
    <text evidence="5">The sequence shown here is derived from an EMBL/GenBank/DDBJ whole genome shotgun (WGS) entry which is preliminary data.</text>
</comment>